<dbReference type="Gene3D" id="1.25.40.10">
    <property type="entry name" value="Tetratricopeptide repeat domain"/>
    <property type="match status" value="1"/>
</dbReference>
<feature type="non-terminal residue" evidence="4">
    <location>
        <position position="287"/>
    </location>
</feature>
<accession>D9PFA0</accession>
<dbReference type="EMBL" id="ADZX01000033">
    <property type="protein sequence ID" value="EFK97764.1"/>
    <property type="molecule type" value="Genomic_DNA"/>
</dbReference>
<feature type="transmembrane region" description="Helical" evidence="3">
    <location>
        <begin position="126"/>
        <end position="145"/>
    </location>
</feature>
<dbReference type="Pfam" id="PF00515">
    <property type="entry name" value="TPR_1"/>
    <property type="match status" value="1"/>
</dbReference>
<gene>
    <name evidence="4" type="ORF">LDC_0179</name>
</gene>
<keyword evidence="2" id="KW-0802">TPR repeat</keyword>
<dbReference type="SUPFAM" id="SSF48452">
    <property type="entry name" value="TPR-like"/>
    <property type="match status" value="1"/>
</dbReference>
<evidence type="ECO:0000313" key="4">
    <source>
        <dbReference type="EMBL" id="EFK97764.1"/>
    </source>
</evidence>
<organism evidence="4">
    <name type="scientific">sediment metagenome</name>
    <dbReference type="NCBI Taxonomy" id="749907"/>
    <lineage>
        <taxon>unclassified sequences</taxon>
        <taxon>metagenomes</taxon>
        <taxon>ecological metagenomes</taxon>
    </lineage>
</organism>
<sequence length="287" mass="32901">MLVVLYARGWMGHAYEFDVQQVTSDDIPANAWPLSVLTQSFLFFKYLWLWVCPNVLWMSADMREPFAASLSDPFYVAFFIAFVAWVVVGARLLWRGGRIGLIGVAMLAPWLLFATELMTVRYLEIFVLYRSYLWVAPVFVVFATLQGKLRQRMVYVLLVVIPIAFFPLTWNRLMTFSHPYLLWNDALRLVKDKQGVYGLHRIYIDRAVELHRLGRYDLAIQDYTKAIAIKPKFAPGYGGRASALAEAGRLAESMPDFDKAIELHPGNAIYWANKAKALESMGRKQDA</sequence>
<dbReference type="PANTHER" id="PTHR44858">
    <property type="entry name" value="TETRATRICOPEPTIDE REPEAT PROTEIN 6"/>
    <property type="match status" value="1"/>
</dbReference>
<keyword evidence="3" id="KW-1133">Transmembrane helix</keyword>
<keyword evidence="1" id="KW-0677">Repeat</keyword>
<feature type="transmembrane region" description="Helical" evidence="3">
    <location>
        <begin position="101"/>
        <end position="120"/>
    </location>
</feature>
<dbReference type="InterPro" id="IPR019734">
    <property type="entry name" value="TPR_rpt"/>
</dbReference>
<evidence type="ECO:0000256" key="2">
    <source>
        <dbReference type="ARBA" id="ARBA00022803"/>
    </source>
</evidence>
<feature type="transmembrane region" description="Helical" evidence="3">
    <location>
        <begin position="152"/>
        <end position="170"/>
    </location>
</feature>
<name>D9PFA0_9ZZZZ</name>
<dbReference type="AlphaFoldDB" id="D9PFA0"/>
<evidence type="ECO:0000256" key="1">
    <source>
        <dbReference type="ARBA" id="ARBA00022737"/>
    </source>
</evidence>
<comment type="caution">
    <text evidence="4">The sequence shown here is derived from an EMBL/GenBank/DDBJ whole genome shotgun (WGS) entry which is preliminary data.</text>
</comment>
<proteinExistence type="predicted"/>
<reference evidence="4" key="2">
    <citation type="journal article" date="2011" name="Microb. Ecol.">
        <title>Taxonomic and Functional Metagenomic Profiling of the Microbial Community in the Anoxic Sediment of a Sub-saline Shallow Lake (Laguna de Carrizo, Central Spain).</title>
        <authorList>
            <person name="Ferrer M."/>
            <person name="Guazzaroni M.E."/>
            <person name="Richter M."/>
            <person name="Garcia-Salamanca A."/>
            <person name="Yarza P."/>
            <person name="Suarez-Suarez A."/>
            <person name="Solano J."/>
            <person name="Alcaide M."/>
            <person name="van Dillewijn P."/>
            <person name="Molina-Henares M.A."/>
            <person name="Lopez-Cortes N."/>
            <person name="Al-Ramahi Y."/>
            <person name="Guerrero C."/>
            <person name="Acosta A."/>
            <person name="de Eugenio L.I."/>
            <person name="Martinez V."/>
            <person name="Marques S."/>
            <person name="Rojo F."/>
            <person name="Santero E."/>
            <person name="Genilloud O."/>
            <person name="Perez-Perez J."/>
            <person name="Rossello-Mora R."/>
            <person name="Ramos J.L."/>
        </authorList>
    </citation>
    <scope>NUCLEOTIDE SEQUENCE</scope>
</reference>
<reference evidence="4" key="1">
    <citation type="submission" date="2010-07" db="EMBL/GenBank/DDBJ databases">
        <authorList>
            <consortium name="CONSOLIDER consortium CSD2007-00005"/>
            <person name="Guazzaroni M.-E."/>
            <person name="Richter M."/>
            <person name="Garcia-Salamanca A."/>
            <person name="Yarza P."/>
            <person name="Ferrer M."/>
        </authorList>
    </citation>
    <scope>NUCLEOTIDE SEQUENCE</scope>
</reference>
<dbReference type="PROSITE" id="PS50005">
    <property type="entry name" value="TPR"/>
    <property type="match status" value="2"/>
</dbReference>
<keyword evidence="3" id="KW-0812">Transmembrane</keyword>
<evidence type="ECO:0000256" key="3">
    <source>
        <dbReference type="SAM" id="Phobius"/>
    </source>
</evidence>
<protein>
    <submittedName>
        <fullName evidence="4">Uncharacterized protein</fullName>
    </submittedName>
</protein>
<keyword evidence="3" id="KW-0472">Membrane</keyword>
<dbReference type="InterPro" id="IPR050498">
    <property type="entry name" value="Ycf3"/>
</dbReference>
<dbReference type="SMART" id="SM00028">
    <property type="entry name" value="TPR"/>
    <property type="match status" value="2"/>
</dbReference>
<dbReference type="InterPro" id="IPR011990">
    <property type="entry name" value="TPR-like_helical_dom_sf"/>
</dbReference>
<dbReference type="PANTHER" id="PTHR44858:SF1">
    <property type="entry name" value="UDP-N-ACETYLGLUCOSAMINE--PEPTIDE N-ACETYLGLUCOSAMINYLTRANSFERASE SPINDLY-RELATED"/>
    <property type="match status" value="1"/>
</dbReference>
<feature type="transmembrane region" description="Helical" evidence="3">
    <location>
        <begin position="74"/>
        <end position="94"/>
    </location>
</feature>